<dbReference type="HAMAP" id="MF_01023">
    <property type="entry name" value="HisC_aminotrans_2"/>
    <property type="match status" value="1"/>
</dbReference>
<dbReference type="InterPro" id="IPR024892">
    <property type="entry name" value="ArAT"/>
</dbReference>
<dbReference type="GO" id="GO:0004400">
    <property type="term" value="F:histidinol-phosphate transaminase activity"/>
    <property type="evidence" value="ECO:0007669"/>
    <property type="project" value="InterPro"/>
</dbReference>
<dbReference type="InterPro" id="IPR015424">
    <property type="entry name" value="PyrdxlP-dep_Trfase"/>
</dbReference>
<dbReference type="EC" id="2.6.1.57" evidence="6"/>
<evidence type="ECO:0000256" key="7">
    <source>
        <dbReference type="SAM" id="MobiDB-lite"/>
    </source>
</evidence>
<dbReference type="Proteomes" id="UP000318336">
    <property type="component" value="Unassembled WGS sequence"/>
</dbReference>
<keyword evidence="10" id="KW-1185">Reference proteome</keyword>
<comment type="subunit">
    <text evidence="2 6">Homodimer.</text>
</comment>
<gene>
    <name evidence="6" type="primary">pat</name>
    <name evidence="9" type="ORF">FB554_3222</name>
</gene>
<dbReference type="PROSITE" id="PS00599">
    <property type="entry name" value="AA_TRANSFER_CLASS_2"/>
    <property type="match status" value="1"/>
</dbReference>
<proteinExistence type="inferred from homology"/>
<dbReference type="GO" id="GO:0030170">
    <property type="term" value="F:pyridoxal phosphate binding"/>
    <property type="evidence" value="ECO:0007669"/>
    <property type="project" value="UniProtKB-UniRule"/>
</dbReference>
<protein>
    <recommendedName>
        <fullName evidence="6">Aromatic amino acid aminotransferase</fullName>
        <shortName evidence="6">ArAT</shortName>
        <ecNumber evidence="6">2.6.1.57</ecNumber>
    </recommendedName>
</protein>
<evidence type="ECO:0000256" key="2">
    <source>
        <dbReference type="ARBA" id="ARBA00011738"/>
    </source>
</evidence>
<dbReference type="InterPro" id="IPR050106">
    <property type="entry name" value="HistidinolP_aminotransfase"/>
</dbReference>
<dbReference type="CDD" id="cd00609">
    <property type="entry name" value="AAT_like"/>
    <property type="match status" value="1"/>
</dbReference>
<evidence type="ECO:0000313" key="10">
    <source>
        <dbReference type="Proteomes" id="UP000318336"/>
    </source>
</evidence>
<dbReference type="OrthoDB" id="9809616at2"/>
<evidence type="ECO:0000259" key="8">
    <source>
        <dbReference type="Pfam" id="PF00155"/>
    </source>
</evidence>
<comment type="cofactor">
    <cofactor evidence="1 6">
        <name>pyridoxal 5'-phosphate</name>
        <dbReference type="ChEBI" id="CHEBI:597326"/>
    </cofactor>
</comment>
<evidence type="ECO:0000256" key="5">
    <source>
        <dbReference type="ARBA" id="ARBA00022898"/>
    </source>
</evidence>
<name>A0A542WZG3_9MICO</name>
<dbReference type="NCBIfam" id="NF002878">
    <property type="entry name" value="PRK03321.1"/>
    <property type="match status" value="1"/>
</dbReference>
<keyword evidence="5 6" id="KW-0663">Pyridoxal phosphate</keyword>
<evidence type="ECO:0000256" key="6">
    <source>
        <dbReference type="HAMAP-Rule" id="MF_01513"/>
    </source>
</evidence>
<dbReference type="NCBIfam" id="TIGR01141">
    <property type="entry name" value="hisC"/>
    <property type="match status" value="1"/>
</dbReference>
<comment type="catalytic activity">
    <reaction evidence="6">
        <text>an aromatic L-alpha-amino acid + 2-oxoglutarate = an aromatic oxo-acid + L-glutamate</text>
        <dbReference type="Rhea" id="RHEA:17533"/>
        <dbReference type="ChEBI" id="CHEBI:16810"/>
        <dbReference type="ChEBI" id="CHEBI:29985"/>
        <dbReference type="ChEBI" id="CHEBI:73309"/>
        <dbReference type="ChEBI" id="CHEBI:84824"/>
        <dbReference type="EC" id="2.6.1.57"/>
    </reaction>
</comment>
<evidence type="ECO:0000256" key="1">
    <source>
        <dbReference type="ARBA" id="ARBA00001933"/>
    </source>
</evidence>
<dbReference type="EMBL" id="VFOK01000002">
    <property type="protein sequence ID" value="TQL28914.1"/>
    <property type="molecule type" value="Genomic_DNA"/>
</dbReference>
<evidence type="ECO:0000313" key="9">
    <source>
        <dbReference type="EMBL" id="TQL28914.1"/>
    </source>
</evidence>
<evidence type="ECO:0000256" key="3">
    <source>
        <dbReference type="ARBA" id="ARBA00022576"/>
    </source>
</evidence>
<dbReference type="PANTHER" id="PTHR43643">
    <property type="entry name" value="HISTIDINOL-PHOSPHATE AMINOTRANSFERASE 2"/>
    <property type="match status" value="1"/>
</dbReference>
<dbReference type="InterPro" id="IPR001917">
    <property type="entry name" value="Aminotrans_II_pyridoxalP_BS"/>
</dbReference>
<dbReference type="GO" id="GO:0008793">
    <property type="term" value="F:aromatic-amino-acid transaminase activity"/>
    <property type="evidence" value="ECO:0007669"/>
    <property type="project" value="UniProtKB-UniRule"/>
</dbReference>
<dbReference type="PANTHER" id="PTHR43643:SF3">
    <property type="entry name" value="HISTIDINOL-PHOSPHATE AMINOTRANSFERASE"/>
    <property type="match status" value="1"/>
</dbReference>
<dbReference type="InterPro" id="IPR005861">
    <property type="entry name" value="HisP_aminotrans"/>
</dbReference>
<feature type="region of interest" description="Disordered" evidence="7">
    <location>
        <begin position="1"/>
        <end position="34"/>
    </location>
</feature>
<sequence>MTEDPKPANAVRLRATLDSVPGYKPGKPAAPRTDVTTYKISSNENPYPPLPSVLEVVRESAGSMNRYPDMGVSGLSARIADELKVEPDEIATGTGSVGVLGQLVAITCDPGDEVVYAWRSFEAYPIVVALAGAASVQVPLTSDARHDLDAMAAAVTDRTRLILVCTPNNPTGPVVHADELERFLAAVPSDVVVVIDEAYLEFVTDPEAPQAIDVWRRHPNVALLRTFSKAYGLAGLRVGYAVAHEPVATALRKAAVPFGVSQLAQDAAIASLDAFGELQQRVDALVGERTRVFDALRAQGWDVPETHANFVWMPLGPDTMAFARACDEAGLVVRPFDGEGARCSIGETEANDRLIEVAGAFRGSRGADAGA</sequence>
<comment type="similarity">
    <text evidence="6">Belongs to the class-II pyridoxal-phosphate-dependent aminotransferase family.</text>
</comment>
<dbReference type="Pfam" id="PF00155">
    <property type="entry name" value="Aminotran_1_2"/>
    <property type="match status" value="1"/>
</dbReference>
<accession>A0A542WZG3</accession>
<dbReference type="AlphaFoldDB" id="A0A542WZG3"/>
<comment type="caution">
    <text evidence="9">The sequence shown here is derived from an EMBL/GenBank/DDBJ whole genome shotgun (WGS) entry which is preliminary data.</text>
</comment>
<dbReference type="HAMAP" id="MF_01513">
    <property type="entry name" value="Phe_aminotrans_2"/>
    <property type="match status" value="1"/>
</dbReference>
<dbReference type="InterPro" id="IPR004839">
    <property type="entry name" value="Aminotransferase_I/II_large"/>
</dbReference>
<feature type="modified residue" description="N6-(pyridoxal phosphate)lysine" evidence="6">
    <location>
        <position position="229"/>
    </location>
</feature>
<keyword evidence="3 6" id="KW-0032">Aminotransferase</keyword>
<dbReference type="Gene3D" id="3.40.640.10">
    <property type="entry name" value="Type I PLP-dependent aspartate aminotransferase-like (Major domain)"/>
    <property type="match status" value="1"/>
</dbReference>
<dbReference type="InterPro" id="IPR015421">
    <property type="entry name" value="PyrdxlP-dep_Trfase_major"/>
</dbReference>
<organism evidence="9 10">
    <name type="scientific">Barrientosiimonas humi</name>
    <dbReference type="NCBI Taxonomy" id="999931"/>
    <lineage>
        <taxon>Bacteria</taxon>
        <taxon>Bacillati</taxon>
        <taxon>Actinomycetota</taxon>
        <taxon>Actinomycetes</taxon>
        <taxon>Micrococcales</taxon>
        <taxon>Dermacoccaceae</taxon>
        <taxon>Barrientosiimonas</taxon>
    </lineage>
</organism>
<evidence type="ECO:0000256" key="4">
    <source>
        <dbReference type="ARBA" id="ARBA00022679"/>
    </source>
</evidence>
<dbReference type="GO" id="GO:0000105">
    <property type="term" value="P:L-histidine biosynthetic process"/>
    <property type="evidence" value="ECO:0007669"/>
    <property type="project" value="InterPro"/>
</dbReference>
<feature type="domain" description="Aminotransferase class I/classII large" evidence="8">
    <location>
        <begin position="39"/>
        <end position="355"/>
    </location>
</feature>
<dbReference type="RefSeq" id="WP_142007683.1">
    <property type="nucleotide sequence ID" value="NZ_CAJTBP010000001.1"/>
</dbReference>
<dbReference type="InterPro" id="IPR015422">
    <property type="entry name" value="PyrdxlP-dep_Trfase_small"/>
</dbReference>
<dbReference type="Gene3D" id="3.90.1150.10">
    <property type="entry name" value="Aspartate Aminotransferase, domain 1"/>
    <property type="match status" value="1"/>
</dbReference>
<comment type="function">
    <text evidence="6">Aminotransferase that catalyzes the conversion of aromatic amino acids and 2-oxoglutarate into corresponding aromatic oxo acids and L-glutamate.</text>
</comment>
<reference evidence="9 10" key="1">
    <citation type="submission" date="2019-06" db="EMBL/GenBank/DDBJ databases">
        <title>Sequencing the genomes of 1000 actinobacteria strains.</title>
        <authorList>
            <person name="Klenk H.-P."/>
        </authorList>
    </citation>
    <scope>NUCLEOTIDE SEQUENCE [LARGE SCALE GENOMIC DNA]</scope>
    <source>
        <strain evidence="9 10">DSM 24617</strain>
    </source>
</reference>
<dbReference type="SUPFAM" id="SSF53383">
    <property type="entry name" value="PLP-dependent transferases"/>
    <property type="match status" value="1"/>
</dbReference>
<keyword evidence="4 6" id="KW-0808">Transferase</keyword>